<evidence type="ECO:0000313" key="2">
    <source>
        <dbReference type="EMBL" id="JAC64762.1"/>
    </source>
</evidence>
<dbReference type="GO" id="GO:1901259">
    <property type="term" value="P:chloroplast rRNA processing"/>
    <property type="evidence" value="ECO:0007669"/>
    <property type="project" value="TreeGrafter"/>
</dbReference>
<dbReference type="GO" id="GO:0003723">
    <property type="term" value="F:RNA binding"/>
    <property type="evidence" value="ECO:0007669"/>
    <property type="project" value="TreeGrafter"/>
</dbReference>
<dbReference type="PANTHER" id="PTHR21228:SF40">
    <property type="entry name" value="LD45607P"/>
    <property type="match status" value="1"/>
</dbReference>
<evidence type="ECO:0000259" key="1">
    <source>
        <dbReference type="PROSITE" id="PS51286"/>
    </source>
</evidence>
<sequence length="649" mass="69165">MFAGSGGPQQIVLAKAKQLLSAYGSTCCSRPQADFWIRNVKNVHREGFCGSNPVSRGIQYESPEIFVEPGSPLLSTAISNTRRVLHGNRQGKCFERSVVNACQDLTSCIQSGTPPEIGESRRISCLEMLSETFAKFDREGASLSEKGALQSHLSACLQSLEQEAKHLPPPDLPQAVDVLGRISARSRRAEAGACAAPLSQDWRAALGAVSRRVSSLWGQVSSEELCAILRALRKSPLDHGELLEEAAARVRQLDASGALGPSHLAEAVAAYESVAAGGAVPNRAHLALLGALQHSVAASAPEMSASEALRAARPFVRWEHEGALQKAVRSLRRHVASEMRDLPMPQVAEAVSVFHRGRRGERRGSVAVLQAAQRCMMERAQEVGALPLQDVARLMRALAAAEFAPPPEAFAAAASRLSRLSEGGAPAPRPLDVANVAFGAAYLGHTGEELYSAAAALWRAACGRAGAGAGPAGAVCKMAWARAAAGHLDKAALMRLVGDLPSRAAGGELRPYHASMLFQADMAMGGRCLPPGLWAACRSAWAERRGEARPSHLQKVVRRALRRLGHEAAAEHALEDGSLSIDLAVVLPGGGRVAIEVDGPSHFTRSLPRQPLGRTLLRRRMLQAQGWTVVSVDSHDLDDMTSVGRRERL</sequence>
<feature type="non-terminal residue" evidence="2">
    <location>
        <position position="649"/>
    </location>
</feature>
<dbReference type="Pfam" id="PF08373">
    <property type="entry name" value="RAP"/>
    <property type="match status" value="1"/>
</dbReference>
<dbReference type="GO" id="GO:0005759">
    <property type="term" value="C:mitochondrial matrix"/>
    <property type="evidence" value="ECO:0007669"/>
    <property type="project" value="TreeGrafter"/>
</dbReference>
<dbReference type="SMART" id="SM00952">
    <property type="entry name" value="RAP"/>
    <property type="match status" value="1"/>
</dbReference>
<dbReference type="PANTHER" id="PTHR21228">
    <property type="entry name" value="FAST LEU-RICH DOMAIN-CONTAINING"/>
    <property type="match status" value="1"/>
</dbReference>
<feature type="domain" description="RAP" evidence="1">
    <location>
        <begin position="593"/>
        <end position="649"/>
    </location>
</feature>
<dbReference type="AlphaFoldDB" id="A0A061QVT2"/>
<reference evidence="2" key="1">
    <citation type="submission" date="2014-05" db="EMBL/GenBank/DDBJ databases">
        <title>The transcriptome of the halophilic microalga Tetraselmis sp. GSL018 isolated from the Great Salt Lake, Utah.</title>
        <authorList>
            <person name="Jinkerson R.E."/>
            <person name="D'Adamo S."/>
            <person name="Posewitz M.C."/>
        </authorList>
    </citation>
    <scope>NUCLEOTIDE SEQUENCE</scope>
    <source>
        <strain evidence="2">GSL018</strain>
    </source>
</reference>
<gene>
    <name evidence="2" type="ORF">TSPGSL018_17586</name>
</gene>
<dbReference type="GO" id="GO:0000963">
    <property type="term" value="P:mitochondrial RNA processing"/>
    <property type="evidence" value="ECO:0007669"/>
    <property type="project" value="TreeGrafter"/>
</dbReference>
<proteinExistence type="predicted"/>
<dbReference type="GO" id="GO:0009507">
    <property type="term" value="C:chloroplast"/>
    <property type="evidence" value="ECO:0007669"/>
    <property type="project" value="GOC"/>
</dbReference>
<accession>A0A061QVT2</accession>
<dbReference type="EMBL" id="GBEZ01022040">
    <property type="protein sequence ID" value="JAC64762.1"/>
    <property type="molecule type" value="Transcribed_RNA"/>
</dbReference>
<name>A0A061QVT2_9CHLO</name>
<dbReference type="InterPro" id="IPR013584">
    <property type="entry name" value="RAP"/>
</dbReference>
<dbReference type="GO" id="GO:0035770">
    <property type="term" value="C:ribonucleoprotein granule"/>
    <property type="evidence" value="ECO:0007669"/>
    <property type="project" value="TreeGrafter"/>
</dbReference>
<protein>
    <recommendedName>
        <fullName evidence="1">RAP domain-containing protein</fullName>
    </recommendedName>
</protein>
<dbReference type="PROSITE" id="PS51286">
    <property type="entry name" value="RAP"/>
    <property type="match status" value="1"/>
</dbReference>
<organism evidence="2">
    <name type="scientific">Tetraselmis sp. GSL018</name>
    <dbReference type="NCBI Taxonomy" id="582737"/>
    <lineage>
        <taxon>Eukaryota</taxon>
        <taxon>Viridiplantae</taxon>
        <taxon>Chlorophyta</taxon>
        <taxon>core chlorophytes</taxon>
        <taxon>Chlorodendrophyceae</taxon>
        <taxon>Chlorodendrales</taxon>
        <taxon>Chlorodendraceae</taxon>
        <taxon>Tetraselmis</taxon>
    </lineage>
</organism>
<dbReference type="InterPro" id="IPR050870">
    <property type="entry name" value="FAST_kinase"/>
</dbReference>
<dbReference type="Gene3D" id="3.40.960.10">
    <property type="entry name" value="VSR Endonuclease"/>
    <property type="match status" value="1"/>
</dbReference>
<dbReference type="GO" id="GO:0044528">
    <property type="term" value="P:regulation of mitochondrial mRNA stability"/>
    <property type="evidence" value="ECO:0007669"/>
    <property type="project" value="TreeGrafter"/>
</dbReference>